<sequence>MQGQKEESPQTSRSPSSGRSCSLSPLDMDRPQLDDDHHTLDTGGRSRVQDLRGQSGVPRSAGGRGSIAAVHTEAWLQVQVLQLLTARPRAGNSTALSWFVNGKDAEES</sequence>
<feature type="compositionally biased region" description="Basic and acidic residues" evidence="1">
    <location>
        <begin position="27"/>
        <end position="40"/>
    </location>
</feature>
<dbReference type="EMBL" id="WJEC01007813">
    <property type="protein sequence ID" value="KAF7467073.1"/>
    <property type="molecule type" value="Genomic_DNA"/>
</dbReference>
<gene>
    <name evidence="2" type="ORF">GHT09_001647</name>
</gene>
<evidence type="ECO:0000313" key="2">
    <source>
        <dbReference type="EMBL" id="KAF7467073.1"/>
    </source>
</evidence>
<organism evidence="2 3">
    <name type="scientific">Marmota monax</name>
    <name type="common">Woodchuck</name>
    <dbReference type="NCBI Taxonomy" id="9995"/>
    <lineage>
        <taxon>Eukaryota</taxon>
        <taxon>Metazoa</taxon>
        <taxon>Chordata</taxon>
        <taxon>Craniata</taxon>
        <taxon>Vertebrata</taxon>
        <taxon>Euteleostomi</taxon>
        <taxon>Mammalia</taxon>
        <taxon>Eutheria</taxon>
        <taxon>Euarchontoglires</taxon>
        <taxon>Glires</taxon>
        <taxon>Rodentia</taxon>
        <taxon>Sciuromorpha</taxon>
        <taxon>Sciuridae</taxon>
        <taxon>Xerinae</taxon>
        <taxon>Marmotini</taxon>
        <taxon>Marmota</taxon>
    </lineage>
</organism>
<feature type="compositionally biased region" description="Low complexity" evidence="1">
    <location>
        <begin position="9"/>
        <end position="25"/>
    </location>
</feature>
<proteinExistence type="predicted"/>
<dbReference type="AlphaFoldDB" id="A0A834PWX4"/>
<feature type="region of interest" description="Disordered" evidence="1">
    <location>
        <begin position="1"/>
        <end position="65"/>
    </location>
</feature>
<protein>
    <submittedName>
        <fullName evidence="2">Uncharacterized protein</fullName>
    </submittedName>
</protein>
<dbReference type="Proteomes" id="UP000662637">
    <property type="component" value="Unassembled WGS sequence"/>
</dbReference>
<evidence type="ECO:0000256" key="1">
    <source>
        <dbReference type="SAM" id="MobiDB-lite"/>
    </source>
</evidence>
<reference evidence="2" key="1">
    <citation type="submission" date="2020-08" db="EMBL/GenBank/DDBJ databases">
        <authorList>
            <person name="Shumante A."/>
            <person name="Zimin A.V."/>
            <person name="Puiu D."/>
            <person name="Salzberg S.L."/>
        </authorList>
    </citation>
    <scope>NUCLEOTIDE SEQUENCE</scope>
    <source>
        <strain evidence="2">WC2-LM</strain>
        <tissue evidence="2">Liver</tissue>
    </source>
</reference>
<comment type="caution">
    <text evidence="2">The sequence shown here is derived from an EMBL/GenBank/DDBJ whole genome shotgun (WGS) entry which is preliminary data.</text>
</comment>
<name>A0A834PWX4_MARMO</name>
<evidence type="ECO:0000313" key="3">
    <source>
        <dbReference type="Proteomes" id="UP000662637"/>
    </source>
</evidence>
<accession>A0A834PWX4</accession>